<dbReference type="InterPro" id="IPR000209">
    <property type="entry name" value="Peptidase_S8/S53_dom"/>
</dbReference>
<dbReference type="Gene3D" id="2.60.220.30">
    <property type="match status" value="1"/>
</dbReference>
<feature type="active site" description="Charge relay system" evidence="7">
    <location>
        <position position="150"/>
    </location>
</feature>
<proteinExistence type="inferred from homology"/>
<evidence type="ECO:0000313" key="12">
    <source>
        <dbReference type="Proteomes" id="UP000630660"/>
    </source>
</evidence>
<dbReference type="PROSITE" id="PS51892">
    <property type="entry name" value="SUBTILASE"/>
    <property type="match status" value="1"/>
</dbReference>
<comment type="similarity">
    <text evidence="2 7 8">Belongs to the peptidase S8 family.</text>
</comment>
<dbReference type="PANTHER" id="PTHR43806">
    <property type="entry name" value="PEPTIDASE S8"/>
    <property type="match status" value="1"/>
</dbReference>
<comment type="subcellular location">
    <subcellularLocation>
        <location evidence="1">Secreted</location>
    </subcellularLocation>
</comment>
<evidence type="ECO:0000256" key="1">
    <source>
        <dbReference type="ARBA" id="ARBA00004613"/>
    </source>
</evidence>
<evidence type="ECO:0000256" key="3">
    <source>
        <dbReference type="ARBA" id="ARBA00022525"/>
    </source>
</evidence>
<name>A0A9D5QD79_UNCW3</name>
<dbReference type="InterPro" id="IPR015500">
    <property type="entry name" value="Peptidase_S8_subtilisin-rel"/>
</dbReference>
<keyword evidence="4 7" id="KW-0645">Protease</keyword>
<evidence type="ECO:0000256" key="8">
    <source>
        <dbReference type="RuleBase" id="RU003355"/>
    </source>
</evidence>
<dbReference type="InterPro" id="IPR023828">
    <property type="entry name" value="Peptidase_S8_Ser-AS"/>
</dbReference>
<evidence type="ECO:0000259" key="10">
    <source>
        <dbReference type="Pfam" id="PF22148"/>
    </source>
</evidence>
<sequence length="767" mass="82953">MNIRSLVLFITLPAVLFADFDWSTVDLDNPELFAPGQITVCFSPEASTVTINQAMEAGGTELVSRIDRLNAVRLRLPEGSDGRDVLETIEYYEEMPDVLFAEPVMIHRAFWTPNDEYFYLQWHYDANHLNMKEAWDVERGSSSVVIAIIDSGIAYEDYAIPSHEQGEVYSSDGYYHMASDFTSSQFVPGYDFVHDDSHPNDQNGHGTHVAGTVAQATNNGIGTAGMAPDCRLMPVQVLDYAGSGYDTEIAAGITWAADNGADVINLSLGGDPGIPSEVERTAIQYAVNTKGVVVVAAAGNLGVDELSYPGGFEECIGVAACDYNNELSYYSQHGDGLDISAPGGDVTVDKNNDGYYDGVLQCTYVVCSDEYNDAEVDNFEYKFWQGTSMASPHVAGLAALLLSNGVTGVNSVKATMYSTADDLGDPGYDTRYGYGMINPVAALEGGGGDEAVVDIAVVQNPLLSHQVDIWVVPVLGDLYAAPDVSVNLGGSEEQVYLTSVPGTDAYVGDFVFTSTGTATITVTGGTDETRTFSVNQIGVAGGSIASVDGECYLEVPEGSLKGDNYFTIIPDNRISSSIPDQVPELDGVRLVGSRYRIGPGGAKLNIPVNLYISYTPEQLDHINPSTLVVMRYDGISWVKVPTFIDRNRSCVVANMDRLGVFQLVSDENQQSPDLPTAVEFELINTTPSPGDRIASLRLESRIKVQLSIYDASGRRIRSLTQGYLDPGEYDYSWLELDDKGVELGPGVYFLHLQSPSFNSKSKIISLH</sequence>
<dbReference type="SUPFAM" id="SSF52743">
    <property type="entry name" value="Subtilisin-like"/>
    <property type="match status" value="1"/>
</dbReference>
<evidence type="ECO:0000256" key="4">
    <source>
        <dbReference type="ARBA" id="ARBA00022670"/>
    </source>
</evidence>
<organism evidence="11 12">
    <name type="scientific">candidate division WOR-3 bacterium</name>
    <dbReference type="NCBI Taxonomy" id="2052148"/>
    <lineage>
        <taxon>Bacteria</taxon>
        <taxon>Bacteria division WOR-3</taxon>
    </lineage>
</organism>
<protein>
    <submittedName>
        <fullName evidence="11">S8 family serine peptidase</fullName>
    </submittedName>
</protein>
<evidence type="ECO:0000256" key="5">
    <source>
        <dbReference type="ARBA" id="ARBA00022801"/>
    </source>
</evidence>
<dbReference type="PROSITE" id="PS00138">
    <property type="entry name" value="SUBTILASE_SER"/>
    <property type="match status" value="1"/>
</dbReference>
<reference evidence="11" key="1">
    <citation type="submission" date="2019-11" db="EMBL/GenBank/DDBJ databases">
        <title>Microbial mats filling the niche in hypersaline microbial mats.</title>
        <authorList>
            <person name="Wong H.L."/>
            <person name="Macleod F.I."/>
            <person name="White R.A. III"/>
            <person name="Burns B.P."/>
        </authorList>
    </citation>
    <scope>NUCLEOTIDE SEQUENCE</scope>
    <source>
        <strain evidence="11">Bin_327</strain>
    </source>
</reference>
<dbReference type="InterPro" id="IPR036852">
    <property type="entry name" value="Peptidase_S8/S53_dom_sf"/>
</dbReference>
<dbReference type="InterPro" id="IPR034084">
    <property type="entry name" value="Thermitase-like_dom"/>
</dbReference>
<keyword evidence="5 7" id="KW-0378">Hydrolase</keyword>
<dbReference type="PANTHER" id="PTHR43806:SF11">
    <property type="entry name" value="CEREVISIN-RELATED"/>
    <property type="match status" value="1"/>
</dbReference>
<feature type="active site" description="Charge relay system" evidence="7">
    <location>
        <position position="388"/>
    </location>
</feature>
<dbReference type="CDD" id="cd07484">
    <property type="entry name" value="Peptidases_S8_Thermitase_like"/>
    <property type="match status" value="1"/>
</dbReference>
<evidence type="ECO:0000256" key="2">
    <source>
        <dbReference type="ARBA" id="ARBA00011073"/>
    </source>
</evidence>
<feature type="domain" description="Fervidolysin-like N-terminal prodomain" evidence="10">
    <location>
        <begin position="32"/>
        <end position="103"/>
    </location>
</feature>
<gene>
    <name evidence="11" type="ORF">GF359_09010</name>
</gene>
<evidence type="ECO:0000256" key="6">
    <source>
        <dbReference type="ARBA" id="ARBA00022825"/>
    </source>
</evidence>
<dbReference type="Pfam" id="PF22148">
    <property type="entry name" value="Fervidolysin_NPro-like"/>
    <property type="match status" value="1"/>
</dbReference>
<dbReference type="GO" id="GO:0004252">
    <property type="term" value="F:serine-type endopeptidase activity"/>
    <property type="evidence" value="ECO:0007669"/>
    <property type="project" value="UniProtKB-UniRule"/>
</dbReference>
<dbReference type="GO" id="GO:0005576">
    <property type="term" value="C:extracellular region"/>
    <property type="evidence" value="ECO:0007669"/>
    <property type="project" value="UniProtKB-SubCell"/>
</dbReference>
<evidence type="ECO:0000259" key="9">
    <source>
        <dbReference type="Pfam" id="PF00082"/>
    </source>
</evidence>
<dbReference type="PROSITE" id="PS00136">
    <property type="entry name" value="SUBTILASE_ASP"/>
    <property type="match status" value="1"/>
</dbReference>
<evidence type="ECO:0000313" key="11">
    <source>
        <dbReference type="EMBL" id="MBD3365339.1"/>
    </source>
</evidence>
<dbReference type="InterPro" id="IPR054399">
    <property type="entry name" value="Fervidolysin-like_N_prodom"/>
</dbReference>
<dbReference type="InterPro" id="IPR023827">
    <property type="entry name" value="Peptidase_S8_Asp-AS"/>
</dbReference>
<dbReference type="Proteomes" id="UP000630660">
    <property type="component" value="Unassembled WGS sequence"/>
</dbReference>
<dbReference type="Gene3D" id="2.60.40.4070">
    <property type="match status" value="1"/>
</dbReference>
<dbReference type="AlphaFoldDB" id="A0A9D5QD79"/>
<keyword evidence="6 7" id="KW-0720">Serine protease</keyword>
<dbReference type="GO" id="GO:0006508">
    <property type="term" value="P:proteolysis"/>
    <property type="evidence" value="ECO:0007669"/>
    <property type="project" value="UniProtKB-KW"/>
</dbReference>
<dbReference type="InterPro" id="IPR050131">
    <property type="entry name" value="Peptidase_S8_subtilisin-like"/>
</dbReference>
<comment type="caution">
    <text evidence="11">The sequence shown here is derived from an EMBL/GenBank/DDBJ whole genome shotgun (WGS) entry which is preliminary data.</text>
</comment>
<dbReference type="PRINTS" id="PR00723">
    <property type="entry name" value="SUBTILISIN"/>
</dbReference>
<evidence type="ECO:0000256" key="7">
    <source>
        <dbReference type="PROSITE-ProRule" id="PRU01240"/>
    </source>
</evidence>
<dbReference type="Gene3D" id="3.40.50.200">
    <property type="entry name" value="Peptidase S8/S53 domain"/>
    <property type="match status" value="1"/>
</dbReference>
<dbReference type="EMBL" id="WJKJ01000301">
    <property type="protein sequence ID" value="MBD3365339.1"/>
    <property type="molecule type" value="Genomic_DNA"/>
</dbReference>
<accession>A0A9D5QD79</accession>
<keyword evidence="3" id="KW-0964">Secreted</keyword>
<dbReference type="Pfam" id="PF00082">
    <property type="entry name" value="Peptidase_S8"/>
    <property type="match status" value="1"/>
</dbReference>
<feature type="active site" description="Charge relay system" evidence="7">
    <location>
        <position position="205"/>
    </location>
</feature>
<feature type="domain" description="Peptidase S8/S53" evidence="9">
    <location>
        <begin position="142"/>
        <end position="435"/>
    </location>
</feature>